<keyword evidence="1" id="KW-0812">Transmembrane</keyword>
<dbReference type="AlphaFoldDB" id="A0A3R6JFD0"/>
<dbReference type="RefSeq" id="WP_015561378.1">
    <property type="nucleotide sequence ID" value="NZ_QRQN01000010.1"/>
</dbReference>
<dbReference type="EMBL" id="QRQN01000010">
    <property type="protein sequence ID" value="RHN08114.1"/>
    <property type="molecule type" value="Genomic_DNA"/>
</dbReference>
<gene>
    <name evidence="3" type="ORF">DWZ31_09585</name>
</gene>
<dbReference type="Proteomes" id="UP000283586">
    <property type="component" value="Unassembled WGS sequence"/>
</dbReference>
<dbReference type="Pfam" id="PF13248">
    <property type="entry name" value="Zn_ribbon_3"/>
    <property type="match status" value="1"/>
</dbReference>
<protein>
    <submittedName>
        <fullName evidence="3">Zinc ribbon domain-containing protein</fullName>
    </submittedName>
</protein>
<evidence type="ECO:0000313" key="4">
    <source>
        <dbReference type="Proteomes" id="UP000283586"/>
    </source>
</evidence>
<comment type="caution">
    <text evidence="3">The sequence shown here is derived from an EMBL/GenBank/DDBJ whole genome shotgun (WGS) entry which is preliminary data.</text>
</comment>
<evidence type="ECO:0000256" key="1">
    <source>
        <dbReference type="SAM" id="Phobius"/>
    </source>
</evidence>
<keyword evidence="1" id="KW-1133">Transmembrane helix</keyword>
<dbReference type="Gene3D" id="2.140.10.30">
    <property type="entry name" value="Dipeptidylpeptidase IV, N-terminal domain"/>
    <property type="match status" value="1"/>
</dbReference>
<dbReference type="SUPFAM" id="SSF69304">
    <property type="entry name" value="Tricorn protease N-terminal domain"/>
    <property type="match status" value="1"/>
</dbReference>
<sequence>MRKCPNCKNKVSKGMNFCDQCGTVLQKNKRIFTGKLCAFVVCIAVIAVSMTALIYFNMEISESPEGVMYVKDNEIFYNNLKKNHSVQLTSKFVYDMDVSDTEDMTEREYSDELTDAIEYGSLLSQDGKIVFYPGKVDEESDVMSLYCRKVDTSDEKTVKIGSDILGYQINQDATVVVFVKENEQLYRYDVNSDKTEKIGDDIRFYQMSDDGQKLLYVNKKGMYQKKTDGEIEKLDGDINQICYVNGDLSKLVYMKDDDVYQKTDGMDKVKIASDVERVLKVYDTGEMYYFKSDPVSFKLTDFIWDDMEEEDKNAEWPATVEPPVWWDYDTEEEYDQAYALYEEEKDRYDQMYEAYMKKMERDELRNKISEIEMGGDGYTLYYFNGMTEMKLEEQVSYAGSFFAQDVPVMAYRVYNLGRSNQIKLSDIESVESIQDQIRSSRTSFTERTVAVGGVTEKIEQNSDSNLVISDDGKILYYVDDIPEEESAGELYEIEIVDGKLQKAVLYDSDVYTEMRIPAYVWNEKYTYTILEDDEHLIYVKDYQEDSDCGDLYINKNKIDYDVCISNSLYDKESGKVIYCADWDAEDECGTLKLYIDGNSEKIADDVHDFDVLQNGDILYICNYSLRSGEGELYLYENGKNKKIDGAVMGIIKYNHTLRQRENLNDLCAGNKFKMVMHK</sequence>
<accession>A0A3R6JFD0</accession>
<feature type="transmembrane region" description="Helical" evidence="1">
    <location>
        <begin position="36"/>
        <end position="56"/>
    </location>
</feature>
<keyword evidence="1" id="KW-0472">Membrane</keyword>
<name>A0A3R6JFD0_9FIRM</name>
<reference evidence="3 4" key="1">
    <citation type="submission" date="2018-08" db="EMBL/GenBank/DDBJ databases">
        <title>A genome reference for cultivated species of the human gut microbiota.</title>
        <authorList>
            <person name="Zou Y."/>
            <person name="Xue W."/>
            <person name="Luo G."/>
        </authorList>
    </citation>
    <scope>NUCLEOTIDE SEQUENCE [LARGE SCALE GENOMIC DNA]</scope>
    <source>
        <strain evidence="3 4">AF31-21AC</strain>
    </source>
</reference>
<feature type="domain" description="Putative zinc-ribbon" evidence="2">
    <location>
        <begin position="1"/>
        <end position="25"/>
    </location>
</feature>
<evidence type="ECO:0000313" key="3">
    <source>
        <dbReference type="EMBL" id="RHN08114.1"/>
    </source>
</evidence>
<organism evidence="3 4">
    <name type="scientific">Roseburia intestinalis</name>
    <dbReference type="NCBI Taxonomy" id="166486"/>
    <lineage>
        <taxon>Bacteria</taxon>
        <taxon>Bacillati</taxon>
        <taxon>Bacillota</taxon>
        <taxon>Clostridia</taxon>
        <taxon>Lachnospirales</taxon>
        <taxon>Lachnospiraceae</taxon>
        <taxon>Roseburia</taxon>
    </lineage>
</organism>
<dbReference type="InterPro" id="IPR059113">
    <property type="entry name" value="Znf_ribbon"/>
</dbReference>
<evidence type="ECO:0000259" key="2">
    <source>
        <dbReference type="Pfam" id="PF13248"/>
    </source>
</evidence>
<proteinExistence type="predicted"/>